<keyword evidence="1" id="KW-1133">Transmembrane helix</keyword>
<dbReference type="Pfam" id="PF00487">
    <property type="entry name" value="FA_desaturase"/>
    <property type="match status" value="1"/>
</dbReference>
<dbReference type="GO" id="GO:0006629">
    <property type="term" value="P:lipid metabolic process"/>
    <property type="evidence" value="ECO:0007669"/>
    <property type="project" value="InterPro"/>
</dbReference>
<evidence type="ECO:0000259" key="2">
    <source>
        <dbReference type="Pfam" id="PF00487"/>
    </source>
</evidence>
<sequence length="178" mass="20597">MQMLCRLNNTLMGRMVLGPVLGTISFVRQDWRLYRAGDTTIRDAWLLHGVGLALVLVWLLGVGSMPIWAYLLAAYLGYALLKIRTFLEHQAHEKPRARSAIVEDCGPLALLFLNINLHAVHHQHPQIPWYRLPAAYAEGRERYLKSNEGYVYASYAQIFRRYFLRAKDPVPHPLYRPR</sequence>
<feature type="transmembrane region" description="Helical" evidence="1">
    <location>
        <begin position="43"/>
        <end position="61"/>
    </location>
</feature>
<dbReference type="InterPro" id="IPR005804">
    <property type="entry name" value="FA_desaturase_dom"/>
</dbReference>
<accession>A0A1J5PQL9</accession>
<feature type="transmembrane region" description="Helical" evidence="1">
    <location>
        <begin position="67"/>
        <end position="87"/>
    </location>
</feature>
<comment type="caution">
    <text evidence="3">The sequence shown here is derived from an EMBL/GenBank/DDBJ whole genome shotgun (WGS) entry which is preliminary data.</text>
</comment>
<name>A0A1J5PQL9_9ZZZZ</name>
<evidence type="ECO:0000256" key="1">
    <source>
        <dbReference type="SAM" id="Phobius"/>
    </source>
</evidence>
<protein>
    <submittedName>
        <fullName evidence="3">Fatty acid desaturase</fullName>
    </submittedName>
</protein>
<keyword evidence="1" id="KW-0472">Membrane</keyword>
<reference evidence="3" key="1">
    <citation type="submission" date="2016-10" db="EMBL/GenBank/DDBJ databases">
        <title>Sequence of Gallionella enrichment culture.</title>
        <authorList>
            <person name="Poehlein A."/>
            <person name="Muehling M."/>
            <person name="Daniel R."/>
        </authorList>
    </citation>
    <scope>NUCLEOTIDE SEQUENCE</scope>
</reference>
<feature type="domain" description="Fatty acid desaturase" evidence="2">
    <location>
        <begin position="27"/>
        <end position="151"/>
    </location>
</feature>
<dbReference type="AlphaFoldDB" id="A0A1J5PQL9"/>
<evidence type="ECO:0000313" key="3">
    <source>
        <dbReference type="EMBL" id="OIQ67579.1"/>
    </source>
</evidence>
<dbReference type="EMBL" id="MLJW01005836">
    <property type="protein sequence ID" value="OIQ67579.1"/>
    <property type="molecule type" value="Genomic_DNA"/>
</dbReference>
<proteinExistence type="predicted"/>
<keyword evidence="1" id="KW-0812">Transmembrane</keyword>
<organism evidence="3">
    <name type="scientific">mine drainage metagenome</name>
    <dbReference type="NCBI Taxonomy" id="410659"/>
    <lineage>
        <taxon>unclassified sequences</taxon>
        <taxon>metagenomes</taxon>
        <taxon>ecological metagenomes</taxon>
    </lineage>
</organism>
<gene>
    <name evidence="3" type="ORF">GALL_508410</name>
</gene>